<dbReference type="PANTHER" id="PTHR38431">
    <property type="entry name" value="BLL2305 PROTEIN"/>
    <property type="match status" value="1"/>
</dbReference>
<dbReference type="Pfam" id="PF12728">
    <property type="entry name" value="HTH_17"/>
    <property type="match status" value="1"/>
</dbReference>
<dbReference type="InterPro" id="IPR010093">
    <property type="entry name" value="SinI_DNA-bd"/>
</dbReference>
<protein>
    <submittedName>
        <fullName evidence="3">Uncharacterized protein</fullName>
    </submittedName>
</protein>
<accession>A0A7I8DDT2</accession>
<keyword evidence="4" id="KW-1185">Reference proteome</keyword>
<evidence type="ECO:0000313" key="4">
    <source>
        <dbReference type="Proteomes" id="UP000593802"/>
    </source>
</evidence>
<dbReference type="GO" id="GO:0003677">
    <property type="term" value="F:DNA binding"/>
    <property type="evidence" value="ECO:0007669"/>
    <property type="project" value="InterPro"/>
</dbReference>
<evidence type="ECO:0000259" key="2">
    <source>
        <dbReference type="Pfam" id="PF12728"/>
    </source>
</evidence>
<evidence type="ECO:0000313" key="3">
    <source>
        <dbReference type="EMBL" id="BCJ87119.1"/>
    </source>
</evidence>
<evidence type="ECO:0000259" key="1">
    <source>
        <dbReference type="Pfam" id="PF12727"/>
    </source>
</evidence>
<dbReference type="RefSeq" id="WP_200756792.1">
    <property type="nucleotide sequence ID" value="NZ_AP023366.1"/>
</dbReference>
<feature type="domain" description="PBP" evidence="1">
    <location>
        <begin position="104"/>
        <end position="294"/>
    </location>
</feature>
<name>A0A7I8DDT2_9BACL</name>
<feature type="domain" description="Helix-turn-helix" evidence="2">
    <location>
        <begin position="6"/>
        <end position="53"/>
    </location>
</feature>
<dbReference type="AlphaFoldDB" id="A0A7I8DDT2"/>
<dbReference type="PANTHER" id="PTHR38431:SF1">
    <property type="entry name" value="BLL2305 PROTEIN"/>
    <property type="match status" value="1"/>
</dbReference>
<proteinExistence type="predicted"/>
<sequence>MSSNPFLTAEEAADLLKISKYTLYELVKRAELPAQRVGRQLRFHRDELNQILRGSVVATGTADSQQESSEINLLPDDRNTSIRQYAADLRFVGSHDPVVEMLAEFLKYASPSVVLDCAFTGSMEGLHSLYQGEAELTGIHLWDEKTGEYNLSFIEYLLPGESVTVVNLAQRVQGWIVPPGNPLQMRTMQDIAKPGVRFINRQKGSGTRLRIDSFLRKSGIPSASITGYEFEETTHFGVAYRIANGEANAGIGVQTSASRLGLDFVPLYHERYDLVCLEKTVQTTHWKQLLAVLRSPAFQNAIRSQAGYDPTLTGTYIQRGEKV</sequence>
<dbReference type="Proteomes" id="UP000593802">
    <property type="component" value="Chromosome"/>
</dbReference>
<dbReference type="Pfam" id="PF12727">
    <property type="entry name" value="PBP_like"/>
    <property type="match status" value="1"/>
</dbReference>
<gene>
    <name evidence="3" type="ORF">skT53_21040</name>
</gene>
<dbReference type="SUPFAM" id="SSF53850">
    <property type="entry name" value="Periplasmic binding protein-like II"/>
    <property type="match status" value="1"/>
</dbReference>
<reference evidence="3 4" key="1">
    <citation type="submission" date="2020-08" db="EMBL/GenBank/DDBJ databases">
        <title>Complete Genome Sequence of Effusibacillus dendaii Strain skT53, Isolated from Farmland soil.</title>
        <authorList>
            <person name="Konishi T."/>
            <person name="Kawasaki H."/>
        </authorList>
    </citation>
    <scope>NUCLEOTIDE SEQUENCE [LARGE SCALE GENOMIC DNA]</scope>
    <source>
        <strain evidence="4">skT53</strain>
    </source>
</reference>
<dbReference type="NCBIfam" id="TIGR01764">
    <property type="entry name" value="excise"/>
    <property type="match status" value="1"/>
</dbReference>
<dbReference type="EMBL" id="AP023366">
    <property type="protein sequence ID" value="BCJ87119.1"/>
    <property type="molecule type" value="Genomic_DNA"/>
</dbReference>
<organism evidence="3 4">
    <name type="scientific">Effusibacillus dendaii</name>
    <dbReference type="NCBI Taxonomy" id="2743772"/>
    <lineage>
        <taxon>Bacteria</taxon>
        <taxon>Bacillati</taxon>
        <taxon>Bacillota</taxon>
        <taxon>Bacilli</taxon>
        <taxon>Bacillales</taxon>
        <taxon>Alicyclobacillaceae</taxon>
        <taxon>Effusibacillus</taxon>
    </lineage>
</organism>
<dbReference type="InterPro" id="IPR041657">
    <property type="entry name" value="HTH_17"/>
</dbReference>
<dbReference type="KEGG" id="eff:skT53_21040"/>
<dbReference type="InterPro" id="IPR024370">
    <property type="entry name" value="PBP_domain"/>
</dbReference>